<keyword evidence="4" id="KW-1185">Reference proteome</keyword>
<dbReference type="RefSeq" id="WP_145284098.1">
    <property type="nucleotide sequence ID" value="NZ_CP036291.1"/>
</dbReference>
<dbReference type="InterPro" id="IPR013783">
    <property type="entry name" value="Ig-like_fold"/>
</dbReference>
<dbReference type="EMBL" id="CP036291">
    <property type="protein sequence ID" value="QDU88783.1"/>
    <property type="molecule type" value="Genomic_DNA"/>
</dbReference>
<evidence type="ECO:0000313" key="3">
    <source>
        <dbReference type="EMBL" id="QDU88783.1"/>
    </source>
</evidence>
<dbReference type="AlphaFoldDB" id="A0A518DBE7"/>
<reference evidence="3 4" key="1">
    <citation type="submission" date="2019-02" db="EMBL/GenBank/DDBJ databases">
        <title>Deep-cultivation of Planctomycetes and their phenomic and genomic characterization uncovers novel biology.</title>
        <authorList>
            <person name="Wiegand S."/>
            <person name="Jogler M."/>
            <person name="Boedeker C."/>
            <person name="Pinto D."/>
            <person name="Vollmers J."/>
            <person name="Rivas-Marin E."/>
            <person name="Kohn T."/>
            <person name="Peeters S.H."/>
            <person name="Heuer A."/>
            <person name="Rast P."/>
            <person name="Oberbeckmann S."/>
            <person name="Bunk B."/>
            <person name="Jeske O."/>
            <person name="Meyerdierks A."/>
            <person name="Storesund J.E."/>
            <person name="Kallscheuer N."/>
            <person name="Luecker S."/>
            <person name="Lage O.M."/>
            <person name="Pohl T."/>
            <person name="Merkel B.J."/>
            <person name="Hornburger P."/>
            <person name="Mueller R.-W."/>
            <person name="Bruemmer F."/>
            <person name="Labrenz M."/>
            <person name="Spormann A.M."/>
            <person name="Op den Camp H."/>
            <person name="Overmann J."/>
            <person name="Amann R."/>
            <person name="Jetten M.S.M."/>
            <person name="Mascher T."/>
            <person name="Medema M.H."/>
            <person name="Devos D.P."/>
            <person name="Kaster A.-K."/>
            <person name="Ovreas L."/>
            <person name="Rohde M."/>
            <person name="Galperin M.Y."/>
            <person name="Jogler C."/>
        </authorList>
    </citation>
    <scope>NUCLEOTIDE SEQUENCE [LARGE SCALE GENOMIC DNA]</scope>
    <source>
        <strain evidence="3 4">Pla175</strain>
    </source>
</reference>
<dbReference type="Gene3D" id="2.60.40.10">
    <property type="entry name" value="Immunoglobulins"/>
    <property type="match status" value="2"/>
</dbReference>
<evidence type="ECO:0008006" key="5">
    <source>
        <dbReference type="Google" id="ProtNLM"/>
    </source>
</evidence>
<feature type="region of interest" description="Disordered" evidence="1">
    <location>
        <begin position="327"/>
        <end position="357"/>
    </location>
</feature>
<dbReference type="KEGG" id="pnd:Pla175_21660"/>
<accession>A0A518DBE7</accession>
<feature type="compositionally biased region" description="Low complexity" evidence="1">
    <location>
        <begin position="335"/>
        <end position="351"/>
    </location>
</feature>
<name>A0A518DBE7_9BACT</name>
<keyword evidence="2" id="KW-0732">Signal</keyword>
<dbReference type="OrthoDB" id="273711at2"/>
<sequence precursor="true">MRHITAFSAAFCLSLIATVANAQQWALDMVDSTDHDFGAVARGSDTVYKFEITNKYKEDVHIAGVSSSCGCTSPSIENNTIKTWEKAYVVAKFNTRTFTGLHSATLTVRIDQPFPAQIQLRVHGNIRGDVVFEPGSINFGTVDQGATPEVRSRVNFAGRSDWRIEDVKSESGDIEVELVERQRYAGSVNYDLVVRLKESASPGYLKHQLALITNDRNAPRIPLDVEGRVMPAISAAPENLQFGEVAVGETGSKRFLVRGKQPFKIAQIACDDDWFQFSTDENASDKHVVDVRFYAKEESGPVKRSIVVTTDQGETFKAVVTAYATVKPRPAAPSEAPDTTAPEASTASTATKKLAQD</sequence>
<proteinExistence type="predicted"/>
<evidence type="ECO:0000313" key="4">
    <source>
        <dbReference type="Proteomes" id="UP000317429"/>
    </source>
</evidence>
<gene>
    <name evidence="3" type="ORF">Pla175_21660</name>
</gene>
<evidence type="ECO:0000256" key="1">
    <source>
        <dbReference type="SAM" id="MobiDB-lite"/>
    </source>
</evidence>
<dbReference type="InterPro" id="IPR011467">
    <property type="entry name" value="DUF1573"/>
</dbReference>
<feature type="chain" id="PRO_5022167812" description="DUF1573 domain-containing protein" evidence="2">
    <location>
        <begin position="23"/>
        <end position="357"/>
    </location>
</feature>
<dbReference type="PANTHER" id="PTHR37833">
    <property type="entry name" value="LIPOPROTEIN-RELATED"/>
    <property type="match status" value="1"/>
</dbReference>
<feature type="signal peptide" evidence="2">
    <location>
        <begin position="1"/>
        <end position="22"/>
    </location>
</feature>
<evidence type="ECO:0000256" key="2">
    <source>
        <dbReference type="SAM" id="SignalP"/>
    </source>
</evidence>
<organism evidence="3 4">
    <name type="scientific">Pirellulimonas nuda</name>
    <dbReference type="NCBI Taxonomy" id="2528009"/>
    <lineage>
        <taxon>Bacteria</taxon>
        <taxon>Pseudomonadati</taxon>
        <taxon>Planctomycetota</taxon>
        <taxon>Planctomycetia</taxon>
        <taxon>Pirellulales</taxon>
        <taxon>Lacipirellulaceae</taxon>
        <taxon>Pirellulimonas</taxon>
    </lineage>
</organism>
<protein>
    <recommendedName>
        <fullName evidence="5">DUF1573 domain-containing protein</fullName>
    </recommendedName>
</protein>
<dbReference type="Proteomes" id="UP000317429">
    <property type="component" value="Chromosome"/>
</dbReference>
<dbReference type="PANTHER" id="PTHR37833:SF1">
    <property type="entry name" value="SIGNAL PEPTIDE PROTEIN"/>
    <property type="match status" value="1"/>
</dbReference>
<dbReference type="Pfam" id="PF07610">
    <property type="entry name" value="DUF1573"/>
    <property type="match status" value="1"/>
</dbReference>